<feature type="transmembrane region" description="Helical" evidence="1">
    <location>
        <begin position="422"/>
        <end position="440"/>
    </location>
</feature>
<name>A0A806FID2_BIFAN</name>
<sequence length="790" mass="87579">MTPRFLSHRAGLRGCGSEVFEFVPVMCSNLHVKAQYVCRLPAQGHGSYSHAVRMTHVNTPARRTHPFIAALVAATVIVLVECLVFNFACLRSRSARPADASQSLIEQGSNSAADPQVTLGPGLAIHGDGLLQVTDATKAYIDAPTNGSSPYAQVLMTSLNDIALARTTMTQVQRDELYRELVHVRLDGGRMQTVAVDAPRSTYLPYQDSETRHAQSNGDHTVRLWIEEATDSLIPIVGLDANARVPFSWNWAQVLLMAAFAALLIAFSPRSRLWLIPLDTSSRLQRGAFTIGALALAGYTAVQIYWQIAGAAPMAYHIPGRYSYDYDQYDHVAQALMNGHAWLDLPVPEQFAQLRNPYDTAARDRLLEQGVTHIYWDYAYHDGHWYSYFGVLPALLLFLPYRAITSLFVPGGLMLPNASADLLLMFGAAVFGCLLVIRLLKRMPVQVSVATCALSCLAFVLGSNLLYFWHRTNFYSIPFASGLFLTFLGMWLWLGAPVARKRTCTLGRSDSADAASLSLLHVALGALCIAATIGCRPTFALTALLAIALFFPQVRAVFSASTWRERATRIQALRFLCALIIPAMLIVVPVIAYNAMRFGSFTDFGNAYQITVANMTDFHTPLPQMPRALCCYLFLPLTFGNDFPWLELTPAPTPIWFFTETTPAGLFVLMPLALLAFAVPFMRRPLGRLYATLTSMLALSMVLLVFDAYVGGFAWRYLADFSWLVMLCALAVMAWLVERHPAWRVVFVIVLVYAIMLALASMFVIGRDDAMINIMPSRFADVRSWFTLLP</sequence>
<feature type="transmembrane region" description="Helical" evidence="1">
    <location>
        <begin position="475"/>
        <end position="494"/>
    </location>
</feature>
<feature type="transmembrane region" description="Helical" evidence="1">
    <location>
        <begin position="67"/>
        <end position="88"/>
    </location>
</feature>
<protein>
    <submittedName>
        <fullName evidence="2">Transporter</fullName>
    </submittedName>
</protein>
<evidence type="ECO:0000256" key="1">
    <source>
        <dbReference type="SAM" id="Phobius"/>
    </source>
</evidence>
<reference evidence="2 3" key="1">
    <citation type="journal article" date="2011" name="J. Bacteriol.">
        <title>Genome Sequence of the Probiotic Strain Bifidobacterium animalis subsp. lactis CNCM I-2494.</title>
        <authorList>
            <person name="Chervaux C."/>
            <person name="Grimaldi C."/>
            <person name="Bolotin A."/>
            <person name="Quinquis B."/>
            <person name="Legrain-Raspaud S."/>
            <person name="van Hylckama Vlieg J.E."/>
            <person name="Denariaz G."/>
            <person name="Smokvina T."/>
        </authorList>
    </citation>
    <scope>NUCLEOTIDE SEQUENCE [LARGE SCALE GENOMIC DNA]</scope>
    <source>
        <strain evidence="2 3">CNCM I-2494</strain>
    </source>
</reference>
<organism evidence="2 3">
    <name type="scientific">Bifidobacterium animalis subsp. lactis CNCM I-2494</name>
    <dbReference type="NCBI Taxonomy" id="1042403"/>
    <lineage>
        <taxon>Bacteria</taxon>
        <taxon>Bacillati</taxon>
        <taxon>Actinomycetota</taxon>
        <taxon>Actinomycetes</taxon>
        <taxon>Bifidobacteriales</taxon>
        <taxon>Bifidobacteriaceae</taxon>
        <taxon>Bifidobacterium</taxon>
    </lineage>
</organism>
<dbReference type="KEGG" id="bnm:BALAC2494_00438"/>
<feature type="transmembrane region" description="Helical" evidence="1">
    <location>
        <begin position="249"/>
        <end position="267"/>
    </location>
</feature>
<feature type="transmembrane region" description="Helical" evidence="1">
    <location>
        <begin position="745"/>
        <end position="765"/>
    </location>
</feature>
<feature type="transmembrane region" description="Helical" evidence="1">
    <location>
        <begin position="721"/>
        <end position="738"/>
    </location>
</feature>
<feature type="transmembrane region" description="Helical" evidence="1">
    <location>
        <begin position="385"/>
        <end position="402"/>
    </location>
</feature>
<dbReference type="EMBL" id="CP002915">
    <property type="protein sequence ID" value="AEK30153.1"/>
    <property type="molecule type" value="Genomic_DNA"/>
</dbReference>
<feature type="transmembrane region" description="Helical" evidence="1">
    <location>
        <begin position="287"/>
        <end position="306"/>
    </location>
</feature>
<dbReference type="AlphaFoldDB" id="A0A806FID2"/>
<feature type="transmembrane region" description="Helical" evidence="1">
    <location>
        <begin position="539"/>
        <end position="560"/>
    </location>
</feature>
<dbReference type="Proteomes" id="UP000008394">
    <property type="component" value="Chromosome"/>
</dbReference>
<feature type="transmembrane region" description="Helical" evidence="1">
    <location>
        <begin position="689"/>
        <end position="715"/>
    </location>
</feature>
<feature type="transmembrane region" description="Helical" evidence="1">
    <location>
        <begin position="447"/>
        <end position="469"/>
    </location>
</feature>
<feature type="transmembrane region" description="Helical" evidence="1">
    <location>
        <begin position="664"/>
        <end position="682"/>
    </location>
</feature>
<evidence type="ECO:0000313" key="2">
    <source>
        <dbReference type="EMBL" id="AEK30153.1"/>
    </source>
</evidence>
<gene>
    <name evidence="2" type="ORF">BALAC2494_00438</name>
</gene>
<feature type="transmembrane region" description="Helical" evidence="1">
    <location>
        <begin position="514"/>
        <end position="533"/>
    </location>
</feature>
<evidence type="ECO:0000313" key="3">
    <source>
        <dbReference type="Proteomes" id="UP000008394"/>
    </source>
</evidence>
<keyword evidence="1" id="KW-1133">Transmembrane helix</keyword>
<keyword evidence="1" id="KW-0472">Membrane</keyword>
<accession>A0A806FID2</accession>
<proteinExistence type="predicted"/>
<feature type="transmembrane region" description="Helical" evidence="1">
    <location>
        <begin position="572"/>
        <end position="593"/>
    </location>
</feature>
<keyword evidence="1" id="KW-0812">Transmembrane</keyword>